<dbReference type="NCBIfam" id="TIGR01963">
    <property type="entry name" value="PHB_DH"/>
    <property type="match status" value="1"/>
</dbReference>
<proteinExistence type="inferred from homology"/>
<accession>A0AAE3ITB2</accession>
<dbReference type="AlphaFoldDB" id="A0AAE3ITB2"/>
<evidence type="ECO:0000256" key="2">
    <source>
        <dbReference type="ARBA" id="ARBA00023002"/>
    </source>
</evidence>
<sequence length="258" mass="28026">MVENKVLFITGAASGIGYEIGVNFLKNGAKVVFSDRDDGKLTEITESLRQQGYDCKGIRCDVTSEEELKHAIAYTAQTYGTVDVLINNAGIQHVSMIEDFPTEKFEYLIKVMLIAPFMAMKHVLPIMKKQQFGRIITISSINGLIGFAGKSAYNSAKHGAIGLTKVAALEAATEGITVNAICPGYVDTPLVRGQFEDLAKTRNISVEKVLEEVLYPLIPQKRLLSVQEIADYALFLASDKAKGITGQAVVLDGGYTAQ</sequence>
<dbReference type="GO" id="GO:0003858">
    <property type="term" value="F:3-hydroxybutyrate dehydrogenase activity"/>
    <property type="evidence" value="ECO:0007669"/>
    <property type="project" value="InterPro"/>
</dbReference>
<dbReference type="EMBL" id="JAOUSF010000001">
    <property type="protein sequence ID" value="MCU9612359.1"/>
    <property type="molecule type" value="Genomic_DNA"/>
</dbReference>
<protein>
    <submittedName>
        <fullName evidence="3">3-hydroxybutyrate dehydrogenase</fullName>
    </submittedName>
</protein>
<keyword evidence="4" id="KW-1185">Reference proteome</keyword>
<gene>
    <name evidence="3" type="ORF">OEV98_02130</name>
</gene>
<comment type="similarity">
    <text evidence="1">Belongs to the short-chain dehydrogenases/reductases (SDR) family.</text>
</comment>
<dbReference type="InterPro" id="IPR011294">
    <property type="entry name" value="3-OHbutyrate_DH"/>
</dbReference>
<dbReference type="PRINTS" id="PR00081">
    <property type="entry name" value="GDHRDH"/>
</dbReference>
<dbReference type="Pfam" id="PF13561">
    <property type="entry name" value="adh_short_C2"/>
    <property type="match status" value="1"/>
</dbReference>
<dbReference type="PRINTS" id="PR00080">
    <property type="entry name" value="SDRFAMILY"/>
</dbReference>
<evidence type="ECO:0000313" key="3">
    <source>
        <dbReference type="EMBL" id="MCU9612359.1"/>
    </source>
</evidence>
<dbReference type="InterPro" id="IPR020904">
    <property type="entry name" value="Sc_DH/Rdtase_CS"/>
</dbReference>
<dbReference type="PANTHER" id="PTHR42879:SF2">
    <property type="entry name" value="3-OXOACYL-[ACYL-CARRIER-PROTEIN] REDUCTASE FABG"/>
    <property type="match status" value="1"/>
</dbReference>
<organism evidence="3 4">
    <name type="scientific">Perspicuibacillus lycopersici</name>
    <dbReference type="NCBI Taxonomy" id="1325689"/>
    <lineage>
        <taxon>Bacteria</taxon>
        <taxon>Bacillati</taxon>
        <taxon>Bacillota</taxon>
        <taxon>Bacilli</taxon>
        <taxon>Bacillales</taxon>
        <taxon>Bacillaceae</taxon>
        <taxon>Perspicuibacillus</taxon>
    </lineage>
</organism>
<keyword evidence="2" id="KW-0560">Oxidoreductase</keyword>
<reference evidence="3" key="1">
    <citation type="submission" date="2022-10" db="EMBL/GenBank/DDBJ databases">
        <title>Description of Fervidibacillus gen. nov. in the family Fervidibacillaceae fam. nov. with two species, Fervidibacillus albus sp. nov., and Fervidibacillus halotolerans sp. nov., isolated from tidal flat sediments.</title>
        <authorList>
            <person name="Kwon K.K."/>
            <person name="Yang S.-H."/>
        </authorList>
    </citation>
    <scope>NUCLEOTIDE SEQUENCE</scope>
    <source>
        <strain evidence="3">JCM 19140</strain>
    </source>
</reference>
<name>A0AAE3ITB2_9BACI</name>
<dbReference type="PANTHER" id="PTHR42879">
    <property type="entry name" value="3-OXOACYL-(ACYL-CARRIER-PROTEIN) REDUCTASE"/>
    <property type="match status" value="1"/>
</dbReference>
<dbReference type="InterPro" id="IPR002347">
    <property type="entry name" value="SDR_fam"/>
</dbReference>
<dbReference type="Gene3D" id="3.40.50.720">
    <property type="entry name" value="NAD(P)-binding Rossmann-like Domain"/>
    <property type="match status" value="1"/>
</dbReference>
<dbReference type="NCBIfam" id="NF009093">
    <property type="entry name" value="PRK12429.1"/>
    <property type="match status" value="1"/>
</dbReference>
<evidence type="ECO:0000256" key="1">
    <source>
        <dbReference type="ARBA" id="ARBA00006484"/>
    </source>
</evidence>
<dbReference type="PROSITE" id="PS00061">
    <property type="entry name" value="ADH_SHORT"/>
    <property type="match status" value="1"/>
</dbReference>
<dbReference type="SUPFAM" id="SSF51735">
    <property type="entry name" value="NAD(P)-binding Rossmann-fold domains"/>
    <property type="match status" value="1"/>
</dbReference>
<dbReference type="InterPro" id="IPR036291">
    <property type="entry name" value="NAD(P)-bd_dom_sf"/>
</dbReference>
<evidence type="ECO:0000313" key="4">
    <source>
        <dbReference type="Proteomes" id="UP001209318"/>
    </source>
</evidence>
<comment type="caution">
    <text evidence="3">The sequence shown here is derived from an EMBL/GenBank/DDBJ whole genome shotgun (WGS) entry which is preliminary data.</text>
</comment>
<dbReference type="GO" id="GO:0008206">
    <property type="term" value="P:bile acid metabolic process"/>
    <property type="evidence" value="ECO:0007669"/>
    <property type="project" value="UniProtKB-ARBA"/>
</dbReference>
<dbReference type="FunFam" id="3.40.50.720:FF:000084">
    <property type="entry name" value="Short-chain dehydrogenase reductase"/>
    <property type="match status" value="1"/>
</dbReference>
<dbReference type="RefSeq" id="WP_263071491.1">
    <property type="nucleotide sequence ID" value="NZ_JAOUSF010000001.1"/>
</dbReference>
<dbReference type="Proteomes" id="UP001209318">
    <property type="component" value="Unassembled WGS sequence"/>
</dbReference>
<dbReference type="InterPro" id="IPR050259">
    <property type="entry name" value="SDR"/>
</dbReference>